<sequence>MSYHRAFLPLILLIFAISIDHVRNEKINCRRSSGLVAYPRIGRSSEMTEFQRTSRPVGIIPYPRPGRSNLPLFFIGADRKHDMGSNIDLEILPTRESEIESTYESDYDEFHPDLGAFVRHLDKIYPKLKQHDDLQSNNLALRSQPRQGQITWSLPRSGRDSTDHNPSANVL</sequence>
<organism evidence="3 4">
    <name type="scientific">Polistes dominula</name>
    <name type="common">European paper wasp</name>
    <name type="synonym">Vespa dominula</name>
    <dbReference type="NCBI Taxonomy" id="743375"/>
    <lineage>
        <taxon>Eukaryota</taxon>
        <taxon>Metazoa</taxon>
        <taxon>Ecdysozoa</taxon>
        <taxon>Arthropoda</taxon>
        <taxon>Hexapoda</taxon>
        <taxon>Insecta</taxon>
        <taxon>Pterygota</taxon>
        <taxon>Neoptera</taxon>
        <taxon>Endopterygota</taxon>
        <taxon>Hymenoptera</taxon>
        <taxon>Apocrita</taxon>
        <taxon>Aculeata</taxon>
        <taxon>Vespoidea</taxon>
        <taxon>Vespidae</taxon>
        <taxon>Polistinae</taxon>
        <taxon>Polistini</taxon>
        <taxon>Polistes</taxon>
    </lineage>
</organism>
<feature type="region of interest" description="Disordered" evidence="1">
    <location>
        <begin position="137"/>
        <end position="171"/>
    </location>
</feature>
<keyword evidence="3" id="KW-1185">Reference proteome</keyword>
<dbReference type="RefSeq" id="XP_015185409.1">
    <property type="nucleotide sequence ID" value="XM_015329923.1"/>
</dbReference>
<keyword evidence="2" id="KW-0732">Signal</keyword>
<name>A0ABM1IYX2_POLDO</name>
<protein>
    <submittedName>
        <fullName evidence="4">CAPA peptides-like</fullName>
    </submittedName>
</protein>
<reference evidence="4" key="1">
    <citation type="submission" date="2025-08" db="UniProtKB">
        <authorList>
            <consortium name="RefSeq"/>
        </authorList>
    </citation>
    <scope>IDENTIFICATION</scope>
    <source>
        <tissue evidence="4">Whole body</tissue>
    </source>
</reference>
<feature type="chain" id="PRO_5046646453" evidence="2">
    <location>
        <begin position="25"/>
        <end position="171"/>
    </location>
</feature>
<proteinExistence type="predicted"/>
<evidence type="ECO:0000313" key="4">
    <source>
        <dbReference type="RefSeq" id="XP_015185409.1"/>
    </source>
</evidence>
<evidence type="ECO:0000256" key="2">
    <source>
        <dbReference type="SAM" id="SignalP"/>
    </source>
</evidence>
<feature type="compositionally biased region" description="Polar residues" evidence="1">
    <location>
        <begin position="137"/>
        <end position="154"/>
    </location>
</feature>
<dbReference type="GeneID" id="107071171"/>
<evidence type="ECO:0000313" key="3">
    <source>
        <dbReference type="Proteomes" id="UP000694924"/>
    </source>
</evidence>
<gene>
    <name evidence="4" type="primary">LOC107071171</name>
</gene>
<feature type="signal peptide" evidence="2">
    <location>
        <begin position="1"/>
        <end position="24"/>
    </location>
</feature>
<dbReference type="Proteomes" id="UP000694924">
    <property type="component" value="Unplaced"/>
</dbReference>
<accession>A0ABM1IYX2</accession>
<evidence type="ECO:0000256" key="1">
    <source>
        <dbReference type="SAM" id="MobiDB-lite"/>
    </source>
</evidence>